<dbReference type="InParanoid" id="T0Q8A6"/>
<dbReference type="GeneID" id="19952065"/>
<reference evidence="1 2" key="1">
    <citation type="submission" date="2012-04" db="EMBL/GenBank/DDBJ databases">
        <title>The Genome Sequence of Saprolegnia declina VS20.</title>
        <authorList>
            <consortium name="The Broad Institute Genome Sequencing Platform"/>
            <person name="Russ C."/>
            <person name="Nusbaum C."/>
            <person name="Tyler B."/>
            <person name="van West P."/>
            <person name="Dieguez-Uribeondo J."/>
            <person name="de Bruijn I."/>
            <person name="Tripathy S."/>
            <person name="Jiang R."/>
            <person name="Young S.K."/>
            <person name="Zeng Q."/>
            <person name="Gargeya S."/>
            <person name="Fitzgerald M."/>
            <person name="Haas B."/>
            <person name="Abouelleil A."/>
            <person name="Alvarado L."/>
            <person name="Arachchi H.M."/>
            <person name="Berlin A."/>
            <person name="Chapman S.B."/>
            <person name="Goldberg J."/>
            <person name="Griggs A."/>
            <person name="Gujja S."/>
            <person name="Hansen M."/>
            <person name="Howarth C."/>
            <person name="Imamovic A."/>
            <person name="Larimer J."/>
            <person name="McCowen C."/>
            <person name="Montmayeur A."/>
            <person name="Murphy C."/>
            <person name="Neiman D."/>
            <person name="Pearson M."/>
            <person name="Priest M."/>
            <person name="Roberts A."/>
            <person name="Saif S."/>
            <person name="Shea T."/>
            <person name="Sisk P."/>
            <person name="Sykes S."/>
            <person name="Wortman J."/>
            <person name="Nusbaum C."/>
            <person name="Birren B."/>
        </authorList>
    </citation>
    <scope>NUCLEOTIDE SEQUENCE [LARGE SCALE GENOMIC DNA]</scope>
    <source>
        <strain evidence="1 2">VS20</strain>
    </source>
</reference>
<name>T0Q8A6_SAPDV</name>
<dbReference type="EMBL" id="JH767172">
    <property type="protein sequence ID" value="EQC30856.1"/>
    <property type="molecule type" value="Genomic_DNA"/>
</dbReference>
<sequence length="135" mass="15376">MPCILPTRSSEPCGAKGPRGLKRWFQSIFKPTSAKCACRKPFKPTRSKIKVSKPKPCYNPVFVAIPLKYASEHKRSLVVAGRRVPFTPSQVSQWKELRRESSVLFPPIEEETHLCDHCLCKSNATTHEDDDDDEY</sequence>
<dbReference type="OrthoDB" id="74572at2759"/>
<dbReference type="RefSeq" id="XP_008615594.1">
    <property type="nucleotide sequence ID" value="XM_008617372.1"/>
</dbReference>
<dbReference type="AlphaFoldDB" id="T0Q8A6"/>
<protein>
    <submittedName>
        <fullName evidence="1">Uncharacterized protein</fullName>
    </submittedName>
</protein>
<evidence type="ECO:0000313" key="2">
    <source>
        <dbReference type="Proteomes" id="UP000030762"/>
    </source>
</evidence>
<evidence type="ECO:0000313" key="1">
    <source>
        <dbReference type="EMBL" id="EQC30856.1"/>
    </source>
</evidence>
<keyword evidence="2" id="KW-1185">Reference proteome</keyword>
<proteinExistence type="predicted"/>
<accession>T0Q8A6</accession>
<organism evidence="1 2">
    <name type="scientific">Saprolegnia diclina (strain VS20)</name>
    <dbReference type="NCBI Taxonomy" id="1156394"/>
    <lineage>
        <taxon>Eukaryota</taxon>
        <taxon>Sar</taxon>
        <taxon>Stramenopiles</taxon>
        <taxon>Oomycota</taxon>
        <taxon>Saprolegniomycetes</taxon>
        <taxon>Saprolegniales</taxon>
        <taxon>Saprolegniaceae</taxon>
        <taxon>Saprolegnia</taxon>
    </lineage>
</organism>
<dbReference type="VEuPathDB" id="FungiDB:SDRG_11338"/>
<dbReference type="OMA" id="SAKCACR"/>
<gene>
    <name evidence="1" type="ORF">SDRG_11338</name>
</gene>
<dbReference type="Proteomes" id="UP000030762">
    <property type="component" value="Unassembled WGS sequence"/>
</dbReference>